<evidence type="ECO:0000313" key="1">
    <source>
        <dbReference type="Proteomes" id="UP000887565"/>
    </source>
</evidence>
<organism evidence="1 2">
    <name type="scientific">Romanomermis culicivorax</name>
    <name type="common">Nematode worm</name>
    <dbReference type="NCBI Taxonomy" id="13658"/>
    <lineage>
        <taxon>Eukaryota</taxon>
        <taxon>Metazoa</taxon>
        <taxon>Ecdysozoa</taxon>
        <taxon>Nematoda</taxon>
        <taxon>Enoplea</taxon>
        <taxon>Dorylaimia</taxon>
        <taxon>Mermithida</taxon>
        <taxon>Mermithoidea</taxon>
        <taxon>Mermithidae</taxon>
        <taxon>Romanomermis</taxon>
    </lineage>
</organism>
<dbReference type="Proteomes" id="UP000887565">
    <property type="component" value="Unplaced"/>
</dbReference>
<protein>
    <submittedName>
        <fullName evidence="2">Uncharacterized protein</fullName>
    </submittedName>
</protein>
<keyword evidence="1" id="KW-1185">Reference proteome</keyword>
<accession>A0A915L540</accession>
<proteinExistence type="predicted"/>
<name>A0A915L540_ROMCU</name>
<dbReference type="WBParaSite" id="nRc.2.0.1.t45627-RA">
    <property type="protein sequence ID" value="nRc.2.0.1.t45627-RA"/>
    <property type="gene ID" value="nRc.2.0.1.g45627"/>
</dbReference>
<reference evidence="2" key="1">
    <citation type="submission" date="2022-11" db="UniProtKB">
        <authorList>
            <consortium name="WormBaseParasite"/>
        </authorList>
    </citation>
    <scope>IDENTIFICATION</scope>
</reference>
<dbReference type="AlphaFoldDB" id="A0A915L540"/>
<evidence type="ECO:0000313" key="2">
    <source>
        <dbReference type="WBParaSite" id="nRc.2.0.1.t45627-RA"/>
    </source>
</evidence>
<sequence length="59" mass="6671">MRKKILGIVFIAEEIVRKLLSTGDQQRSVAASYRLGHSTTNAIFNETCQEMLASHYELT</sequence>